<dbReference type="Pfam" id="PF04548">
    <property type="entry name" value="AIG1"/>
    <property type="match status" value="4"/>
</dbReference>
<evidence type="ECO:0000313" key="7">
    <source>
        <dbReference type="Proteomes" id="UP001557470"/>
    </source>
</evidence>
<feature type="compositionally biased region" description="Basic and acidic residues" evidence="4">
    <location>
        <begin position="260"/>
        <end position="274"/>
    </location>
</feature>
<organism evidence="6 7">
    <name type="scientific">Umbra pygmaea</name>
    <name type="common">Eastern mudminnow</name>
    <dbReference type="NCBI Taxonomy" id="75934"/>
    <lineage>
        <taxon>Eukaryota</taxon>
        <taxon>Metazoa</taxon>
        <taxon>Chordata</taxon>
        <taxon>Craniata</taxon>
        <taxon>Vertebrata</taxon>
        <taxon>Euteleostomi</taxon>
        <taxon>Actinopterygii</taxon>
        <taxon>Neopterygii</taxon>
        <taxon>Teleostei</taxon>
        <taxon>Protacanthopterygii</taxon>
        <taxon>Esociformes</taxon>
        <taxon>Umbridae</taxon>
        <taxon>Umbra</taxon>
    </lineage>
</organism>
<dbReference type="PANTHER" id="PTHR10903:SF170">
    <property type="entry name" value="GTPASE IMAP FAMILY MEMBER 7"/>
    <property type="match status" value="1"/>
</dbReference>
<dbReference type="InterPro" id="IPR027417">
    <property type="entry name" value="P-loop_NTPase"/>
</dbReference>
<gene>
    <name evidence="6" type="ORF">UPYG_G00300610</name>
</gene>
<feature type="region of interest" description="Disordered" evidence="4">
    <location>
        <begin position="251"/>
        <end position="280"/>
    </location>
</feature>
<dbReference type="PROSITE" id="PS51720">
    <property type="entry name" value="G_AIG1"/>
    <property type="match status" value="1"/>
</dbReference>
<dbReference type="GO" id="GO:0005525">
    <property type="term" value="F:GTP binding"/>
    <property type="evidence" value="ECO:0007669"/>
    <property type="project" value="UniProtKB-KW"/>
</dbReference>
<keyword evidence="7" id="KW-1185">Reference proteome</keyword>
<feature type="domain" description="AIG1-type G" evidence="5">
    <location>
        <begin position="689"/>
        <end position="890"/>
    </location>
</feature>
<evidence type="ECO:0000256" key="4">
    <source>
        <dbReference type="SAM" id="MobiDB-lite"/>
    </source>
</evidence>
<dbReference type="PANTHER" id="PTHR10903">
    <property type="entry name" value="GTPASE, IMAP FAMILY MEMBER-RELATED"/>
    <property type="match status" value="1"/>
</dbReference>
<sequence length="947" mass="106553">MADKETITDEAAGPGFKRRNSFELPRPMMSEGLSELRIVLIGRSASEKKAVGNLILGTDAFSKELEIKQCIRVSGQVEGQHIIIINTPDLLNPKITQGKLTEELRWIKTQSDPGIHIFLLVLNPKTFTEEDGNGIRKILNNLSDQPFNYSMVLVMNKDKGRYERNTGGTFLNVRQQPSDYSKHLIPHGMKIEHIHDNQALNQMIRECKGKQCLLIPMEGSQLIKEFNKIVRENLTCEIYEDPQSSMQKVNRKIHSSTTDETLKCSSEREHGKDDLEQEDPAQVDITHTESIRIVLLGKSDDKKKTVSKMILQKEAFKRTVSSLVSYHQTCDSASGKMNGQSVTVIKTPDVFSMTAVSLMQMVEKCKSLSAPGPHVILLVFKPEEFTENISALKWILSLFGKEAFQHSMVVTDKGKTGNAHLNHLIQQCRGRHHKLSTPGSDDTHLTEKIEKMVRENEWRYLTNNEEMTYLSMTQKSHRLNLVLFGAGKTSVANAILGQRESISSSVCVKREGVVCGHLVTIVEMPALHGTQLTQEEVMQETFRCVSLCDPGVHAFLLVVPVGPLTDEDKAEMETFQNILGPQVNDFSMVLFRQDYITVDKTAVDFVEQNADTKQLIQTCRGKYKVIDTSKIENNKQATDLVADIVKMMDINQTCYTPFIHVKAKNRTIIDLEKKITNMLQAAKMEVSSTECVRVVLIGKTGNGKSASANTILGREEFVSKPSLDSVTTVCQKARGIVDGRTVAVVDTPGLFDTSLSNKDVQQEIVKCVSLSAPGPHVFIIVLSIGRITQEELDTLQLIEQTFGPRAGKFSMVLFTRGDDLGKESIQGFIENSNNAELKKLIRDCGDRVHAFNNKDKNDHTQLTELFKKINKMVSLNKGSFYTNEMFQEAEVTIKQRQEEILKEKEMEIKAEMEKLKVQHETEIQKMKSKNSGRDNVEKNKTGDFRRL</sequence>
<keyword evidence="3" id="KW-0342">GTP-binding</keyword>
<feature type="region of interest" description="Disordered" evidence="4">
    <location>
        <begin position="919"/>
        <end position="947"/>
    </location>
</feature>
<dbReference type="Gene3D" id="3.40.50.300">
    <property type="entry name" value="P-loop containing nucleotide triphosphate hydrolases"/>
    <property type="match status" value="4"/>
</dbReference>
<feature type="region of interest" description="Disordered" evidence="4">
    <location>
        <begin position="1"/>
        <end position="22"/>
    </location>
</feature>
<evidence type="ECO:0000256" key="2">
    <source>
        <dbReference type="ARBA" id="ARBA00022741"/>
    </source>
</evidence>
<dbReference type="EMBL" id="JAGEUA010000009">
    <property type="protein sequence ID" value="KAL0966825.1"/>
    <property type="molecule type" value="Genomic_DNA"/>
</dbReference>
<comment type="caution">
    <text evidence="6">The sequence shown here is derived from an EMBL/GenBank/DDBJ whole genome shotgun (WGS) entry which is preliminary data.</text>
</comment>
<keyword evidence="2" id="KW-0547">Nucleotide-binding</keyword>
<comment type="similarity">
    <text evidence="1">Belongs to the TRAFAC class TrmE-Era-EngA-EngB-Septin-like GTPase superfamily. AIG1/Toc34/Toc159-like paraseptin GTPase family. IAN subfamily.</text>
</comment>
<accession>A0ABD0W6S6</accession>
<dbReference type="Proteomes" id="UP001557470">
    <property type="component" value="Unassembled WGS sequence"/>
</dbReference>
<reference evidence="6 7" key="1">
    <citation type="submission" date="2024-06" db="EMBL/GenBank/DDBJ databases">
        <authorList>
            <person name="Pan Q."/>
            <person name="Wen M."/>
            <person name="Jouanno E."/>
            <person name="Zahm M."/>
            <person name="Klopp C."/>
            <person name="Cabau C."/>
            <person name="Louis A."/>
            <person name="Berthelot C."/>
            <person name="Parey E."/>
            <person name="Roest Crollius H."/>
            <person name="Montfort J."/>
            <person name="Robinson-Rechavi M."/>
            <person name="Bouchez O."/>
            <person name="Lampietro C."/>
            <person name="Lopez Roques C."/>
            <person name="Donnadieu C."/>
            <person name="Postlethwait J."/>
            <person name="Bobe J."/>
            <person name="Verreycken H."/>
            <person name="Guiguen Y."/>
        </authorList>
    </citation>
    <scope>NUCLEOTIDE SEQUENCE [LARGE SCALE GENOMIC DNA]</scope>
    <source>
        <strain evidence="6">Up_M1</strain>
        <tissue evidence="6">Testis</tissue>
    </source>
</reference>
<evidence type="ECO:0000256" key="1">
    <source>
        <dbReference type="ARBA" id="ARBA00008535"/>
    </source>
</evidence>
<dbReference type="AlphaFoldDB" id="A0ABD0W6S6"/>
<name>A0ABD0W6S6_UMBPY</name>
<proteinExistence type="inferred from homology"/>
<protein>
    <recommendedName>
        <fullName evidence="5">AIG1-type G domain-containing protein</fullName>
    </recommendedName>
</protein>
<dbReference type="SUPFAM" id="SSF52540">
    <property type="entry name" value="P-loop containing nucleoside triphosphate hydrolases"/>
    <property type="match status" value="3"/>
</dbReference>
<dbReference type="InterPro" id="IPR045058">
    <property type="entry name" value="GIMA/IAN/Toc"/>
</dbReference>
<evidence type="ECO:0000313" key="6">
    <source>
        <dbReference type="EMBL" id="KAL0966825.1"/>
    </source>
</evidence>
<evidence type="ECO:0000259" key="5">
    <source>
        <dbReference type="PROSITE" id="PS51720"/>
    </source>
</evidence>
<dbReference type="FunFam" id="3.40.50.300:FF:000366">
    <property type="entry name" value="GTPase, IMAP family member 2"/>
    <property type="match status" value="1"/>
</dbReference>
<evidence type="ECO:0000256" key="3">
    <source>
        <dbReference type="ARBA" id="ARBA00023134"/>
    </source>
</evidence>
<dbReference type="CDD" id="cd01852">
    <property type="entry name" value="AIG1"/>
    <property type="match status" value="1"/>
</dbReference>
<dbReference type="InterPro" id="IPR006703">
    <property type="entry name" value="G_AIG1"/>
</dbReference>